<keyword evidence="4" id="KW-1185">Reference proteome</keyword>
<dbReference type="InterPro" id="IPR000801">
    <property type="entry name" value="Esterase-like"/>
</dbReference>
<evidence type="ECO:0000313" key="3">
    <source>
        <dbReference type="EMBL" id="SNV24638.1"/>
    </source>
</evidence>
<dbReference type="GO" id="GO:0016787">
    <property type="term" value="F:hydrolase activity"/>
    <property type="evidence" value="ECO:0007669"/>
    <property type="project" value="UniProtKB-KW"/>
</dbReference>
<dbReference type="Gene3D" id="3.40.50.1820">
    <property type="entry name" value="alpha/beta hydrolase"/>
    <property type="match status" value="1"/>
</dbReference>
<dbReference type="GO" id="GO:0016747">
    <property type="term" value="F:acyltransferase activity, transferring groups other than amino-acyl groups"/>
    <property type="evidence" value="ECO:0007669"/>
    <property type="project" value="TreeGrafter"/>
</dbReference>
<evidence type="ECO:0000256" key="2">
    <source>
        <dbReference type="SAM" id="SignalP"/>
    </source>
</evidence>
<keyword evidence="3" id="KW-0378">Hydrolase</keyword>
<evidence type="ECO:0000256" key="1">
    <source>
        <dbReference type="SAM" id="MobiDB-lite"/>
    </source>
</evidence>
<accession>A0A239VSG3</accession>
<dbReference type="InterPro" id="IPR029058">
    <property type="entry name" value="AB_hydrolase_fold"/>
</dbReference>
<organism evidence="3 4">
    <name type="scientific">Dermatophilus congolensis</name>
    <dbReference type="NCBI Taxonomy" id="1863"/>
    <lineage>
        <taxon>Bacteria</taxon>
        <taxon>Bacillati</taxon>
        <taxon>Actinomycetota</taxon>
        <taxon>Actinomycetes</taxon>
        <taxon>Micrococcales</taxon>
        <taxon>Dermatophilaceae</taxon>
        <taxon>Dermatophilus</taxon>
    </lineage>
</organism>
<reference evidence="3 4" key="1">
    <citation type="submission" date="2017-06" db="EMBL/GenBank/DDBJ databases">
        <authorList>
            <consortium name="Pathogen Informatics"/>
        </authorList>
    </citation>
    <scope>NUCLEOTIDE SEQUENCE [LARGE SCALE GENOMIC DNA]</scope>
    <source>
        <strain evidence="3 4">NCTC13039</strain>
    </source>
</reference>
<dbReference type="STRING" id="1121387.GCA_000429885_00469"/>
<dbReference type="AlphaFoldDB" id="A0A239VSG3"/>
<feature type="chain" id="PRO_5012308879" evidence="2">
    <location>
        <begin position="32"/>
        <end position="332"/>
    </location>
</feature>
<keyword evidence="2" id="KW-0732">Signal</keyword>
<evidence type="ECO:0000313" key="4">
    <source>
        <dbReference type="Proteomes" id="UP000242637"/>
    </source>
</evidence>
<dbReference type="PANTHER" id="PTHR48098:SF1">
    <property type="entry name" value="DIACYLGLYCEROL ACYLTRANSFERASE_MYCOLYLTRANSFERASE AG85A"/>
    <property type="match status" value="1"/>
</dbReference>
<dbReference type="SUPFAM" id="SSF53474">
    <property type="entry name" value="alpha/beta-Hydrolases"/>
    <property type="match status" value="1"/>
</dbReference>
<dbReference type="Pfam" id="PF00756">
    <property type="entry name" value="Esterase"/>
    <property type="match status" value="1"/>
</dbReference>
<proteinExistence type="predicted"/>
<gene>
    <name evidence="3" type="ORF">SAMEA4475696_02101</name>
</gene>
<dbReference type="PANTHER" id="PTHR48098">
    <property type="entry name" value="ENTEROCHELIN ESTERASE-RELATED"/>
    <property type="match status" value="1"/>
</dbReference>
<dbReference type="EMBL" id="LT906453">
    <property type="protein sequence ID" value="SNV24638.1"/>
    <property type="molecule type" value="Genomic_DNA"/>
</dbReference>
<dbReference type="KEGG" id="dco:SAMEA4475696_2101"/>
<sequence length="332" mass="34621">MLRLSGSRCQRPGASRASRSALVLRAGVAFALVAALAGCGGDDSSPANQGNKTASKPTPTEVKPLASWSKQPVKVGRAVETKYQGPKSGVSFKVHVWLPTDYDEPSAASKRYPVVVAFPGGSGTTGTPWFTHGGPSAIAAGAQSGKSSQFILVQPQMQIDDAHDTECTDLEGQPKVGTFLGKDLPELIKHDFRTSTSPTGWGTTGVSSGGYCAAVIAMHNPNTFSAAAPLDGYFNIDSNLAAGKTPAAKATDPMHVVQTAPPKVAIKSWYGTGANNGALSKKNSTDFAAVVKPPTTFEMQEVPNGAHSWTTYTSILPDVFSWLSSKLDKPAG</sequence>
<protein>
    <submittedName>
        <fullName evidence="3">Predicted hydrolase of the alpha/beta superfamily</fullName>
    </submittedName>
</protein>
<feature type="region of interest" description="Disordered" evidence="1">
    <location>
        <begin position="41"/>
        <end position="69"/>
    </location>
</feature>
<name>A0A239VSG3_9MICO</name>
<feature type="compositionally biased region" description="Polar residues" evidence="1">
    <location>
        <begin position="45"/>
        <end position="58"/>
    </location>
</feature>
<feature type="signal peptide" evidence="2">
    <location>
        <begin position="1"/>
        <end position="31"/>
    </location>
</feature>
<dbReference type="Proteomes" id="UP000242637">
    <property type="component" value="Chromosome 1"/>
</dbReference>
<dbReference type="InterPro" id="IPR050583">
    <property type="entry name" value="Mycobacterial_A85_antigen"/>
</dbReference>